<reference evidence="2" key="1">
    <citation type="submission" date="2018-08" db="EMBL/GenBank/DDBJ databases">
        <authorList>
            <person name="Grouzdev D.S."/>
            <person name="Krutkina M.S."/>
        </authorList>
    </citation>
    <scope>NUCLEOTIDE SEQUENCE [LARGE SCALE GENOMIC DNA]</scope>
    <source>
        <strain evidence="2">4-11</strain>
    </source>
</reference>
<dbReference type="Proteomes" id="UP000264002">
    <property type="component" value="Unassembled WGS sequence"/>
</dbReference>
<dbReference type="EMBL" id="QUWK01000003">
    <property type="protein sequence ID" value="RFU95665.1"/>
    <property type="molecule type" value="Genomic_DNA"/>
</dbReference>
<dbReference type="InterPro" id="IPR032466">
    <property type="entry name" value="Metal_Hydrolase"/>
</dbReference>
<evidence type="ECO:0000313" key="2">
    <source>
        <dbReference type="Proteomes" id="UP000264002"/>
    </source>
</evidence>
<protein>
    <recommendedName>
        <fullName evidence="3">Amidohydrolase-related domain-containing protein</fullName>
    </recommendedName>
</protein>
<evidence type="ECO:0000313" key="1">
    <source>
        <dbReference type="EMBL" id="RFU95665.1"/>
    </source>
</evidence>
<gene>
    <name evidence="1" type="ORF">DYP60_04110</name>
</gene>
<organism evidence="1 2">
    <name type="scientific">Sphaerochaeta halotolerans</name>
    <dbReference type="NCBI Taxonomy" id="2293840"/>
    <lineage>
        <taxon>Bacteria</taxon>
        <taxon>Pseudomonadati</taxon>
        <taxon>Spirochaetota</taxon>
        <taxon>Spirochaetia</taxon>
        <taxon>Spirochaetales</taxon>
        <taxon>Sphaerochaetaceae</taxon>
        <taxon>Sphaerochaeta</taxon>
    </lineage>
</organism>
<reference evidence="1 2" key="2">
    <citation type="submission" date="2018-09" db="EMBL/GenBank/DDBJ databases">
        <title>Genome of Sphaerochaeta halotolerans strain 4-11.</title>
        <authorList>
            <person name="Nazina T.N."/>
            <person name="Sokolova D.S."/>
        </authorList>
    </citation>
    <scope>NUCLEOTIDE SEQUENCE [LARGE SCALE GENOMIC DNA]</scope>
    <source>
        <strain evidence="1 2">4-11</strain>
    </source>
</reference>
<keyword evidence="2" id="KW-1185">Reference proteome</keyword>
<dbReference type="Gene3D" id="3.20.20.140">
    <property type="entry name" value="Metal-dependent hydrolases"/>
    <property type="match status" value="1"/>
</dbReference>
<name>A0A372MIQ5_9SPIR</name>
<evidence type="ECO:0008006" key="3">
    <source>
        <dbReference type="Google" id="ProtNLM"/>
    </source>
</evidence>
<accession>A0A372MIQ5</accession>
<dbReference type="SUPFAM" id="SSF51556">
    <property type="entry name" value="Metallo-dependent hydrolases"/>
    <property type="match status" value="1"/>
</dbReference>
<sequence length="46" mass="5631">MWGTDVPSTLVQYSYQGLLDYQWELFTEEERKLVFHDTAERIYFPK</sequence>
<dbReference type="AlphaFoldDB" id="A0A372MIQ5"/>
<proteinExistence type="predicted"/>
<dbReference type="RefSeq" id="WP_117329612.1">
    <property type="nucleotide sequence ID" value="NZ_QUWK01000003.1"/>
</dbReference>
<comment type="caution">
    <text evidence="1">The sequence shown here is derived from an EMBL/GenBank/DDBJ whole genome shotgun (WGS) entry which is preliminary data.</text>
</comment>